<feature type="transmembrane region" description="Helical" evidence="1">
    <location>
        <begin position="49"/>
        <end position="70"/>
    </location>
</feature>
<feature type="transmembrane region" description="Helical" evidence="1">
    <location>
        <begin position="7"/>
        <end position="29"/>
    </location>
</feature>
<organism evidence="2 4">
    <name type="scientific">Fervidobacterium pennivorans</name>
    <dbReference type="NCBI Taxonomy" id="93466"/>
    <lineage>
        <taxon>Bacteria</taxon>
        <taxon>Thermotogati</taxon>
        <taxon>Thermotogota</taxon>
        <taxon>Thermotogae</taxon>
        <taxon>Thermotogales</taxon>
        <taxon>Fervidobacteriaceae</taxon>
        <taxon>Fervidobacterium</taxon>
    </lineage>
</organism>
<keyword evidence="1" id="KW-0472">Membrane</keyword>
<protein>
    <submittedName>
        <fullName evidence="2">Uncharacterized protein</fullName>
    </submittedName>
</protein>
<proteinExistence type="predicted"/>
<dbReference type="KEGG" id="fng:JM64_03125"/>
<dbReference type="Proteomes" id="UP000077096">
    <property type="component" value="Chromosome"/>
</dbReference>
<evidence type="ECO:0000313" key="4">
    <source>
        <dbReference type="Proteomes" id="UP000077096"/>
    </source>
</evidence>
<keyword evidence="1" id="KW-0812">Transmembrane</keyword>
<name>A0A172T270_FERPE</name>
<gene>
    <name evidence="3" type="ORF">ENU12_05310</name>
    <name evidence="2" type="ORF">JM64_03125</name>
</gene>
<dbReference type="EMBL" id="DTBH01000117">
    <property type="protein sequence ID" value="HGQ77315.1"/>
    <property type="molecule type" value="Genomic_DNA"/>
</dbReference>
<dbReference type="AlphaFoldDB" id="A0A172T270"/>
<dbReference type="PATRIC" id="fig|93466.3.peg.676"/>
<reference evidence="2 4" key="1">
    <citation type="submission" date="2014-08" db="EMBL/GenBank/DDBJ databases">
        <title>Fervidobacterium pennivorans DYC genome.</title>
        <authorList>
            <person name="Wushke S."/>
        </authorList>
    </citation>
    <scope>NUCLEOTIDE SEQUENCE [LARGE SCALE GENOMIC DNA]</scope>
    <source>
        <strain evidence="2 4">DYC</strain>
    </source>
</reference>
<sequence>MFKKINNFLNCLIGSFIGVFIAHSIYTYFDFRNNPGLYEIQSTPWHMSIQVYGWGTAVIIFIAIILKLLIKKKMKEINNTFYVDCL</sequence>
<keyword evidence="1" id="KW-1133">Transmembrane helix</keyword>
<evidence type="ECO:0000256" key="1">
    <source>
        <dbReference type="SAM" id="Phobius"/>
    </source>
</evidence>
<dbReference type="OMA" id="FMEITIC"/>
<accession>A0A172T270</accession>
<evidence type="ECO:0000313" key="2">
    <source>
        <dbReference type="EMBL" id="ANE41098.1"/>
    </source>
</evidence>
<reference evidence="3" key="2">
    <citation type="journal article" date="2020" name="mSystems">
        <title>Genome- and Community-Level Interaction Insights into Carbon Utilization and Element Cycling Functions of Hydrothermarchaeota in Hydrothermal Sediment.</title>
        <authorList>
            <person name="Zhou Z."/>
            <person name="Liu Y."/>
            <person name="Xu W."/>
            <person name="Pan J."/>
            <person name="Luo Z.H."/>
            <person name="Li M."/>
        </authorList>
    </citation>
    <scope>NUCLEOTIDE SEQUENCE [LARGE SCALE GENOMIC DNA]</scope>
    <source>
        <strain evidence="3">SpSt-640</strain>
    </source>
</reference>
<dbReference type="EMBL" id="CP011393">
    <property type="protein sequence ID" value="ANE41098.1"/>
    <property type="molecule type" value="Genomic_DNA"/>
</dbReference>
<evidence type="ECO:0000313" key="3">
    <source>
        <dbReference type="EMBL" id="HGQ77315.1"/>
    </source>
</evidence>